<comment type="caution">
    <text evidence="3">The sequence shown here is derived from an EMBL/GenBank/DDBJ whole genome shotgun (WGS) entry which is preliminary data.</text>
</comment>
<feature type="transmembrane region" description="Helical" evidence="2">
    <location>
        <begin position="27"/>
        <end position="54"/>
    </location>
</feature>
<dbReference type="RefSeq" id="WP_386801791.1">
    <property type="nucleotide sequence ID" value="NZ_JBHTMU010000006.1"/>
</dbReference>
<dbReference type="InterPro" id="IPR029063">
    <property type="entry name" value="SAM-dependent_MTases_sf"/>
</dbReference>
<gene>
    <name evidence="3" type="ORF">ACFQ4E_04750</name>
</gene>
<dbReference type="NCBIfam" id="NF037959">
    <property type="entry name" value="MFS_SpdSyn"/>
    <property type="match status" value="1"/>
</dbReference>
<evidence type="ECO:0000256" key="2">
    <source>
        <dbReference type="SAM" id="Phobius"/>
    </source>
</evidence>
<feature type="transmembrane region" description="Helical" evidence="2">
    <location>
        <begin position="75"/>
        <end position="96"/>
    </location>
</feature>
<feature type="transmembrane region" description="Helical" evidence="2">
    <location>
        <begin position="142"/>
        <end position="162"/>
    </location>
</feature>
<feature type="transmembrane region" description="Helical" evidence="2">
    <location>
        <begin position="102"/>
        <end position="121"/>
    </location>
</feature>
<keyword evidence="4" id="KW-1185">Reference proteome</keyword>
<sequence>MRFWTIISLILVLSAVGLTYEIAAGRVLAPFFGTSLLTWTTVIATVLAGFSLGSALGGLIAERERPEAIRMARKALVATAALMALSPLILGAVYGLGARGTVGMIVAVVVAFFPASVLVTLPSPLLAKLAVDARPGREGSSLGLVLAAGSVGAIAGAILAGFVTLPLIGSAATFTACGAVALMCLQVLRSKDAGPHSPGATLAAVFLVGASLLIGPICRYESGLSCIDVVQRGATIYLTSDRTTQAAEATGSAREDALVLSYTRWLWERMDQDLGPDPSVLFIGGGGYTLPTQLLETRPASHAVTVEIDPLVTEVVRRHLPGAGAAIEDSGYTPGQAEDGDRFGIVHADGRVFINETDRRFDAVVMDAFSSGSVPAHLATRETYARLREIVEGPVYVNLLDRPDGRLARGLHAILSELYPHVRAVQSPVWDTGHANFLMIADAAPIEPLDRLPAGYSVTQISEGRAFTDDRGWHGHR</sequence>
<name>A0ABW3ZFM7_9RHOB</name>
<dbReference type="SUPFAM" id="SSF53335">
    <property type="entry name" value="S-adenosyl-L-methionine-dependent methyltransferases"/>
    <property type="match status" value="1"/>
</dbReference>
<keyword evidence="2" id="KW-0812">Transmembrane</keyword>
<dbReference type="InterPro" id="IPR036259">
    <property type="entry name" value="MFS_trans_sf"/>
</dbReference>
<evidence type="ECO:0000256" key="1">
    <source>
        <dbReference type="ARBA" id="ARBA00023115"/>
    </source>
</evidence>
<dbReference type="SUPFAM" id="SSF103473">
    <property type="entry name" value="MFS general substrate transporter"/>
    <property type="match status" value="1"/>
</dbReference>
<accession>A0ABW3ZFM7</accession>
<reference evidence="4" key="1">
    <citation type="journal article" date="2019" name="Int. J. Syst. Evol. Microbiol.">
        <title>The Global Catalogue of Microorganisms (GCM) 10K type strain sequencing project: providing services to taxonomists for standard genome sequencing and annotation.</title>
        <authorList>
            <consortium name="The Broad Institute Genomics Platform"/>
            <consortium name="The Broad Institute Genome Sequencing Center for Infectious Disease"/>
            <person name="Wu L."/>
            <person name="Ma J."/>
        </authorList>
    </citation>
    <scope>NUCLEOTIDE SEQUENCE [LARGE SCALE GENOMIC DNA]</scope>
    <source>
        <strain evidence="4">CCUG 62953</strain>
    </source>
</reference>
<dbReference type="CDD" id="cd02440">
    <property type="entry name" value="AdoMet_MTases"/>
    <property type="match status" value="1"/>
</dbReference>
<keyword evidence="2" id="KW-1133">Transmembrane helix</keyword>
<dbReference type="PANTHER" id="PTHR43317:SF1">
    <property type="entry name" value="THERMOSPERMINE SYNTHASE ACAULIS5"/>
    <property type="match status" value="1"/>
</dbReference>
<dbReference type="Gene3D" id="1.20.1250.20">
    <property type="entry name" value="MFS general substrate transporter like domains"/>
    <property type="match status" value="1"/>
</dbReference>
<dbReference type="Gene3D" id="3.40.50.150">
    <property type="entry name" value="Vaccinia Virus protein VP39"/>
    <property type="match status" value="1"/>
</dbReference>
<dbReference type="EMBL" id="JBHTMU010000006">
    <property type="protein sequence ID" value="MFD1341723.1"/>
    <property type="molecule type" value="Genomic_DNA"/>
</dbReference>
<feature type="transmembrane region" description="Helical" evidence="2">
    <location>
        <begin position="200"/>
        <end position="217"/>
    </location>
</feature>
<dbReference type="PANTHER" id="PTHR43317">
    <property type="entry name" value="THERMOSPERMINE SYNTHASE ACAULIS5"/>
    <property type="match status" value="1"/>
</dbReference>
<feature type="transmembrane region" description="Helical" evidence="2">
    <location>
        <begin position="168"/>
        <end position="188"/>
    </location>
</feature>
<dbReference type="Pfam" id="PF01564">
    <property type="entry name" value="Spermine_synth"/>
    <property type="match status" value="1"/>
</dbReference>
<proteinExistence type="predicted"/>
<dbReference type="Proteomes" id="UP001597135">
    <property type="component" value="Unassembled WGS sequence"/>
</dbReference>
<evidence type="ECO:0000313" key="3">
    <source>
        <dbReference type="EMBL" id="MFD1341723.1"/>
    </source>
</evidence>
<evidence type="ECO:0000313" key="4">
    <source>
        <dbReference type="Proteomes" id="UP001597135"/>
    </source>
</evidence>
<organism evidence="3 4">
    <name type="scientific">Litorisediminicola beolgyonensis</name>
    <dbReference type="NCBI Taxonomy" id="1173614"/>
    <lineage>
        <taxon>Bacteria</taxon>
        <taxon>Pseudomonadati</taxon>
        <taxon>Pseudomonadota</taxon>
        <taxon>Alphaproteobacteria</taxon>
        <taxon>Rhodobacterales</taxon>
        <taxon>Paracoccaceae</taxon>
        <taxon>Litorisediminicola</taxon>
    </lineage>
</organism>
<protein>
    <submittedName>
        <fullName evidence="3">Fused MFS/spermidine synthase</fullName>
    </submittedName>
</protein>
<keyword evidence="1" id="KW-0620">Polyamine biosynthesis</keyword>
<keyword evidence="2" id="KW-0472">Membrane</keyword>